<dbReference type="Pfam" id="PF00702">
    <property type="entry name" value="Hydrolase"/>
    <property type="match status" value="1"/>
</dbReference>
<accession>A0AA41QEI9</accession>
<name>A0AA41QEI9_9MICO</name>
<dbReference type="GO" id="GO:0005829">
    <property type="term" value="C:cytosol"/>
    <property type="evidence" value="ECO:0007669"/>
    <property type="project" value="TreeGrafter"/>
</dbReference>
<sequence length="227" mass="23102">MTALALPSRVTHVLLDLDGTLTDSAPGIVASLRHAFATLGMPVPGDDVLRTFVGPPLGLSLERHGLRPEHAALAITAYRREFERVGMLDNSLYPGIPGLLEALADAGLVTVIATAKPQPYAVRVVEHFGLHRTLHGGLGGVFGAETEGAGITAGKEVVIARALSALGQPGAGVVMVGDREHDVEGAAVHGVPTVGAGWGYGSPGELEGAGAVALAETPEALAKLLVG</sequence>
<dbReference type="AlphaFoldDB" id="A0AA41QEI9"/>
<proteinExistence type="predicted"/>
<dbReference type="InterPro" id="IPR036412">
    <property type="entry name" value="HAD-like_sf"/>
</dbReference>
<dbReference type="Gene3D" id="3.40.50.1000">
    <property type="entry name" value="HAD superfamily/HAD-like"/>
    <property type="match status" value="1"/>
</dbReference>
<dbReference type="GO" id="GO:0016787">
    <property type="term" value="F:hydrolase activity"/>
    <property type="evidence" value="ECO:0007669"/>
    <property type="project" value="UniProtKB-KW"/>
</dbReference>
<dbReference type="RefSeq" id="WP_236089783.1">
    <property type="nucleotide sequence ID" value="NZ_JAKGSG010000036.1"/>
</dbReference>
<dbReference type="Gene3D" id="1.10.150.240">
    <property type="entry name" value="Putative phosphatase, domain 2"/>
    <property type="match status" value="1"/>
</dbReference>
<keyword evidence="2" id="KW-1185">Reference proteome</keyword>
<dbReference type="SFLD" id="SFLDG01129">
    <property type="entry name" value="C1.5:_HAD__Beta-PGM__Phosphata"/>
    <property type="match status" value="1"/>
</dbReference>
<evidence type="ECO:0000313" key="1">
    <source>
        <dbReference type="EMBL" id="MCF4121983.1"/>
    </source>
</evidence>
<dbReference type="PANTHER" id="PTHR43434:SF20">
    <property type="entry name" value="5'-NUCLEOTIDASE"/>
    <property type="match status" value="1"/>
</dbReference>
<organism evidence="1 2">
    <name type="scientific">Antribacter soli</name>
    <dbReference type="NCBI Taxonomy" id="2910976"/>
    <lineage>
        <taxon>Bacteria</taxon>
        <taxon>Bacillati</taxon>
        <taxon>Actinomycetota</taxon>
        <taxon>Actinomycetes</taxon>
        <taxon>Micrococcales</taxon>
        <taxon>Promicromonosporaceae</taxon>
        <taxon>Antribacter</taxon>
    </lineage>
</organism>
<dbReference type="SUPFAM" id="SSF56784">
    <property type="entry name" value="HAD-like"/>
    <property type="match status" value="1"/>
</dbReference>
<dbReference type="InterPro" id="IPR023198">
    <property type="entry name" value="PGP-like_dom2"/>
</dbReference>
<dbReference type="EMBL" id="JAKGSG010000036">
    <property type="protein sequence ID" value="MCF4121983.1"/>
    <property type="molecule type" value="Genomic_DNA"/>
</dbReference>
<keyword evidence="1" id="KW-0378">Hydrolase</keyword>
<dbReference type="InterPro" id="IPR050155">
    <property type="entry name" value="HAD-like_hydrolase_sf"/>
</dbReference>
<dbReference type="GO" id="GO:0004713">
    <property type="term" value="F:protein tyrosine kinase activity"/>
    <property type="evidence" value="ECO:0007669"/>
    <property type="project" value="TreeGrafter"/>
</dbReference>
<dbReference type="InterPro" id="IPR023214">
    <property type="entry name" value="HAD_sf"/>
</dbReference>
<dbReference type="SFLD" id="SFLDS00003">
    <property type="entry name" value="Haloacid_Dehalogenase"/>
    <property type="match status" value="1"/>
</dbReference>
<dbReference type="PANTHER" id="PTHR43434">
    <property type="entry name" value="PHOSPHOGLYCOLATE PHOSPHATASE"/>
    <property type="match status" value="1"/>
</dbReference>
<dbReference type="Proteomes" id="UP001165405">
    <property type="component" value="Unassembled WGS sequence"/>
</dbReference>
<comment type="caution">
    <text evidence="1">The sequence shown here is derived from an EMBL/GenBank/DDBJ whole genome shotgun (WGS) entry which is preliminary data.</text>
</comment>
<evidence type="ECO:0000313" key="2">
    <source>
        <dbReference type="Proteomes" id="UP001165405"/>
    </source>
</evidence>
<protein>
    <submittedName>
        <fullName evidence="1">HAD hydrolase-like protein</fullName>
    </submittedName>
</protein>
<reference evidence="1" key="1">
    <citation type="submission" date="2022-01" db="EMBL/GenBank/DDBJ databases">
        <title>Antribacter sp. nov., isolated from Guizhou of China.</title>
        <authorList>
            <person name="Chengliang C."/>
            <person name="Ya Z."/>
        </authorList>
    </citation>
    <scope>NUCLEOTIDE SEQUENCE</scope>
    <source>
        <strain evidence="1">KLBMP 9083</strain>
    </source>
</reference>
<gene>
    <name evidence="1" type="ORF">L1785_13445</name>
</gene>